<dbReference type="Gene3D" id="3.80.10.10">
    <property type="entry name" value="Ribonuclease Inhibitor"/>
    <property type="match status" value="4"/>
</dbReference>
<dbReference type="Proteomes" id="UP001642484">
    <property type="component" value="Unassembled WGS sequence"/>
</dbReference>
<dbReference type="InterPro" id="IPR018247">
    <property type="entry name" value="EF_Hand_1_Ca_BS"/>
</dbReference>
<dbReference type="EMBL" id="CAXAMN010026028">
    <property type="protein sequence ID" value="CAK9100103.1"/>
    <property type="molecule type" value="Genomic_DNA"/>
</dbReference>
<accession>A0ABP0RKC5</accession>
<dbReference type="SUPFAM" id="SSF56112">
    <property type="entry name" value="Protein kinase-like (PK-like)"/>
    <property type="match status" value="1"/>
</dbReference>
<dbReference type="InterPro" id="IPR002048">
    <property type="entry name" value="EF_hand_dom"/>
</dbReference>
<evidence type="ECO:0000256" key="2">
    <source>
        <dbReference type="ARBA" id="ARBA00022737"/>
    </source>
</evidence>
<dbReference type="SUPFAM" id="SSF47473">
    <property type="entry name" value="EF-hand"/>
    <property type="match status" value="2"/>
</dbReference>
<dbReference type="InterPro" id="IPR052394">
    <property type="entry name" value="LRR-containing"/>
</dbReference>
<dbReference type="InterPro" id="IPR001611">
    <property type="entry name" value="Leu-rich_rpt"/>
</dbReference>
<organism evidence="8 9">
    <name type="scientific">Durusdinium trenchii</name>
    <dbReference type="NCBI Taxonomy" id="1381693"/>
    <lineage>
        <taxon>Eukaryota</taxon>
        <taxon>Sar</taxon>
        <taxon>Alveolata</taxon>
        <taxon>Dinophyceae</taxon>
        <taxon>Suessiales</taxon>
        <taxon>Symbiodiniaceae</taxon>
        <taxon>Durusdinium</taxon>
    </lineage>
</organism>
<dbReference type="CDD" id="cd00051">
    <property type="entry name" value="EFh"/>
    <property type="match status" value="1"/>
</dbReference>
<dbReference type="Gene3D" id="1.10.238.10">
    <property type="entry name" value="EF-hand"/>
    <property type="match status" value="1"/>
</dbReference>
<evidence type="ECO:0000256" key="1">
    <source>
        <dbReference type="ARBA" id="ARBA00022614"/>
    </source>
</evidence>
<comment type="caution">
    <text evidence="8">The sequence shown here is derived from an EMBL/GenBank/DDBJ whole genome shotgun (WGS) entry which is preliminary data.</text>
</comment>
<evidence type="ECO:0000313" key="9">
    <source>
        <dbReference type="Proteomes" id="UP001642484"/>
    </source>
</evidence>
<evidence type="ECO:0000256" key="4">
    <source>
        <dbReference type="ARBA" id="ARBA00024334"/>
    </source>
</evidence>
<evidence type="ECO:0000256" key="6">
    <source>
        <dbReference type="SAM" id="MobiDB-lite"/>
    </source>
</evidence>
<keyword evidence="9" id="KW-1185">Reference proteome</keyword>
<evidence type="ECO:0000256" key="3">
    <source>
        <dbReference type="ARBA" id="ARBA00022837"/>
    </source>
</evidence>
<dbReference type="Gene3D" id="1.10.510.10">
    <property type="entry name" value="Transferase(Phosphotransferase) domain 1"/>
    <property type="match status" value="1"/>
</dbReference>
<comment type="similarity">
    <text evidence="4">Belongs to the protein kinase superfamily. Ser/Thr protein kinase family. CDPK subfamily.</text>
</comment>
<dbReference type="InterPro" id="IPR032675">
    <property type="entry name" value="LRR_dom_sf"/>
</dbReference>
<feature type="region of interest" description="Disordered" evidence="6">
    <location>
        <begin position="16"/>
        <end position="45"/>
    </location>
</feature>
<dbReference type="PROSITE" id="PS50222">
    <property type="entry name" value="EF_HAND_2"/>
    <property type="match status" value="1"/>
</dbReference>
<feature type="region of interest" description="Disordered" evidence="6">
    <location>
        <begin position="550"/>
        <end position="570"/>
    </location>
</feature>
<keyword evidence="2" id="KW-0677">Repeat</keyword>
<evidence type="ECO:0000259" key="7">
    <source>
        <dbReference type="PROSITE" id="PS50222"/>
    </source>
</evidence>
<dbReference type="InterPro" id="IPR011009">
    <property type="entry name" value="Kinase-like_dom_sf"/>
</dbReference>
<keyword evidence="5" id="KW-0175">Coiled coil</keyword>
<dbReference type="SUPFAM" id="SSF52047">
    <property type="entry name" value="RNI-like"/>
    <property type="match status" value="2"/>
</dbReference>
<feature type="domain" description="EF-hand" evidence="7">
    <location>
        <begin position="237"/>
        <end position="272"/>
    </location>
</feature>
<name>A0ABP0RKC5_9DINO</name>
<dbReference type="Pfam" id="PF00069">
    <property type="entry name" value="Pkinase"/>
    <property type="match status" value="1"/>
</dbReference>
<dbReference type="InterPro" id="IPR000719">
    <property type="entry name" value="Prot_kinase_dom"/>
</dbReference>
<protein>
    <recommendedName>
        <fullName evidence="7">EF-hand domain-containing protein</fullName>
    </recommendedName>
</protein>
<evidence type="ECO:0000256" key="5">
    <source>
        <dbReference type="SAM" id="Coils"/>
    </source>
</evidence>
<dbReference type="Pfam" id="PF13516">
    <property type="entry name" value="LRR_6"/>
    <property type="match status" value="6"/>
</dbReference>
<gene>
    <name evidence="8" type="ORF">CCMP2556_LOCUS47339</name>
</gene>
<proteinExistence type="inferred from homology"/>
<dbReference type="PANTHER" id="PTHR24114:SF2">
    <property type="entry name" value="F-BOX DOMAIN-CONTAINING PROTEIN-RELATED"/>
    <property type="match status" value="1"/>
</dbReference>
<dbReference type="SMART" id="SM00220">
    <property type="entry name" value="S_TKc"/>
    <property type="match status" value="1"/>
</dbReference>
<evidence type="ECO:0000313" key="8">
    <source>
        <dbReference type="EMBL" id="CAK9100103.1"/>
    </source>
</evidence>
<dbReference type="PROSITE" id="PS00018">
    <property type="entry name" value="EF_HAND_1"/>
    <property type="match status" value="1"/>
</dbReference>
<feature type="compositionally biased region" description="Low complexity" evidence="6">
    <location>
        <begin position="16"/>
        <end position="25"/>
    </location>
</feature>
<reference evidence="8 9" key="1">
    <citation type="submission" date="2024-02" db="EMBL/GenBank/DDBJ databases">
        <authorList>
            <person name="Chen Y."/>
            <person name="Shah S."/>
            <person name="Dougan E. K."/>
            <person name="Thang M."/>
            <person name="Chan C."/>
        </authorList>
    </citation>
    <scope>NUCLEOTIDE SEQUENCE [LARGE SCALE GENOMIC DNA]</scope>
</reference>
<feature type="coiled-coil region" evidence="5">
    <location>
        <begin position="642"/>
        <end position="730"/>
    </location>
</feature>
<dbReference type="SMART" id="SM00368">
    <property type="entry name" value="LRR_RI"/>
    <property type="match status" value="12"/>
</dbReference>
<keyword evidence="3" id="KW-0106">Calcium</keyword>
<keyword evidence="1" id="KW-0433">Leucine-rich repeat</keyword>
<sequence>MYSLRNRDLTSLVGGAEASEAARAEPWLEAPSRVTRPKGPKIGTLGSARIYGKRRHLPATRDRARPGSAVASGICVERTEHEPETKEDTEERLADDEKLELRAFRELKELMQAYKDLKTRFDNRGAEMSKLYERIRKLERQNPAPSKDPTSNNATSLLSCRQSCCIPLARLEKAGLNVETVQDLDAKWAGYVFSILSGQARSSGRTMYEIFRKYADAQGRIDEAAFRNLIRQFIPSMPEERLTRLFYFADTDGSGMLNLLEFLRLFGVDVDGKMGEEYFEHVMVRMRKAVAKSGGLVNVLRLNDRYLNRSYSRHKLVDAISPLAPSLSRAEIYEATARFITAVGDVNLQDLHDAMELCASSAFVSEDWVHKLFKTVSSAIQKHNKDLKSILKSLGQGGTVSREELRTFLRQFQPNLCDSHIGRVFGFLCASCPTGSGNLTLGHLVETICRPTLGPVQMGSNRSRLPLEDTSRLAVQLSQLCGGLENAFDHLNPCLLYEEFCTALQSLGFSHAFDFEKIFAVIDVHRSGRVPKSVFMSVLERFVQSITENPDRDLDAPKSSSSAKKGGLMDSDKFMNDMDDRLQYFRQTFQARRQHGRNQHVPVALHEELLWEFQKAVNRLLVLESELQYRQKQEVRDDMHMRRGLIDQVRDLEAALARLTAKKNSSSAAHIQQEKVETSDSDKIPEAWHAGYREAKAASMAEIENLQKELDIAKQEKIHLQLALSQQEERWEGIQAFKAIEESQKKQGSSEAQNESRVAVRFSGGENKVTGRQDTAEGAMLDALRHFSKKRNADTFASSVKGISIAGRFIVKEVLAVEFDSIVLACGDAFNMREVTLKMPITEGARTRTNFLRECCVYTVLSEVAEVQDVIHFPGLTSGLAYCVMERLHGRLLSQHLQRIRTGHEEPLPAHAAADICDAMLHGLEACHARGVTHLDLKPSVIWEVAQPAGVVVKILDFGLARLANLGVLPADARQFFRPGAGGSSEANPQLQFDNVLAAEMPVAPPKATDGLQAWMPLAPFAQLSGAGSCWYMSPSRWCGFAVASRTAAEQPTMRLCNVPSGNLWLERGPTQDIIGVSKITAASSAIQGAAVAMQLPEGTYFEVQLRKVWPSPMLPPGSDLAVGPAIGFTRIPPQSGFSALTSKAKDWPLSWVLGYDGRFFHDGAEAAPVLNSPHFAVHEFRRHRDAKLAAAGSGDTDIEWPTGPLGWSFVELLREDTLGLLAKRSEELVVYVNGRVVSCVSVAGLYDGGPLYPLLEICGVAREVAFVCSPAGPGGEEDRDERLRAKDQLAATVESLATRSLSSISDVYAAALVAQQVFQSHSLPEVPPAFVKLLIATQLWLDQGRPDVSDHNSMLIALTHWASTVQKSQLFAGQLSPEIQEVLQRVLESSNLQAGSTAIRTAEDFRAALNEKTACSHVPPEFLRSHIQQKAAPPAKRRRAGGSSEVESMEERSVLWDLTPWTLSASHVRRVMVVLQSQDGLRISSVNIGRLEANIPDQLLLAFAECFEGPSGCNASCERRALPRLLFRDAPLPAEACPVPLSKLVEDNAAVLLFHFVRCIHLQPDDEMPVRLSAKMIGSALRENWALEELKASNLHFEDRGMDFIGEALTHGCHLLRLELAQNRITAAGVQVLAQAMINPGCALRHLELQSNEVACAGCSFLAEMLRENNSLEYLGLQHNNIAAAGAVALGTALISNSCLEELNLGRNVVGAAGAGALAAATRSNSCLLRLNLQDNGLEILAGTTIAEELSAGMQMDLDGLLDSVLPRQSLAKRSTVTRPKDGVCGSQLVSLNLRHNHLGSIGGAAVVAALQVTRTQLSELNLAWNGLGLEAAAALANLLGPHSQCILTKLDLRDNRGLGIGGVLPKALNRLTFAGKEARDDQNERRDERRRESAQHLQWLNLANIDLDNEGASLLAPSMTMFSHLEELYLYNNVQLGCARVSKPDWRPDEPVERPKEAAGAPQGICRLARSLPASLTKLALGSCALGPRVTTELFGILTTHSGLEHLGLCDNDLADGDQALLAQLHSSICKFLSSSIKNLDLSLNNLGDECAMAIITTLAREQREIIISFGANKVSQTLRELVLGTSPPKGERPKVEADLLELLETSPWLRSCFLI</sequence>
<dbReference type="PANTHER" id="PTHR24114">
    <property type="entry name" value="LEUCINE RICH REPEAT FAMILY PROTEIN"/>
    <property type="match status" value="1"/>
</dbReference>
<dbReference type="InterPro" id="IPR011992">
    <property type="entry name" value="EF-hand-dom_pair"/>
</dbReference>